<feature type="region of interest" description="Disordered" evidence="1">
    <location>
        <begin position="175"/>
        <end position="351"/>
    </location>
</feature>
<dbReference type="InterPro" id="IPR016186">
    <property type="entry name" value="C-type_lectin-like/link_sf"/>
</dbReference>
<feature type="chain" id="PRO_5006458018" description="C-type lectin domain-containing protein" evidence="2">
    <location>
        <begin position="22"/>
        <end position="351"/>
    </location>
</feature>
<dbReference type="PROSITE" id="PS50041">
    <property type="entry name" value="C_TYPE_LECTIN_2"/>
    <property type="match status" value="1"/>
</dbReference>
<dbReference type="Gene3D" id="3.10.100.10">
    <property type="entry name" value="Mannose-Binding Protein A, subunit A"/>
    <property type="match status" value="1"/>
</dbReference>
<keyword evidence="5" id="KW-1185">Reference proteome</keyword>
<dbReference type="HOGENOM" id="CLU_774505_0_0_1"/>
<evidence type="ECO:0000313" key="4">
    <source>
        <dbReference type="EMBL" id="EDW74969.2"/>
    </source>
</evidence>
<dbReference type="Proteomes" id="UP000007798">
    <property type="component" value="Unassembled WGS sequence"/>
</dbReference>
<evidence type="ECO:0000259" key="3">
    <source>
        <dbReference type="PROSITE" id="PS50041"/>
    </source>
</evidence>
<dbReference type="InParanoid" id="B4MS80"/>
<feature type="non-terminal residue" evidence="4">
    <location>
        <position position="351"/>
    </location>
</feature>
<dbReference type="InterPro" id="IPR001304">
    <property type="entry name" value="C-type_lectin-like"/>
</dbReference>
<dbReference type="GO" id="GO:0046692">
    <property type="term" value="P:sperm competition"/>
    <property type="evidence" value="ECO:0007669"/>
    <property type="project" value="EnsemblMetazoa"/>
</dbReference>
<dbReference type="AlphaFoldDB" id="B4MS80"/>
<feature type="compositionally biased region" description="Polar residues" evidence="1">
    <location>
        <begin position="216"/>
        <end position="240"/>
    </location>
</feature>
<evidence type="ECO:0000313" key="5">
    <source>
        <dbReference type="Proteomes" id="UP000007798"/>
    </source>
</evidence>
<reference evidence="4 5" key="1">
    <citation type="journal article" date="2007" name="Nature">
        <title>Evolution of genes and genomes on the Drosophila phylogeny.</title>
        <authorList>
            <consortium name="Drosophila 12 Genomes Consortium"/>
            <person name="Clark A.G."/>
            <person name="Eisen M.B."/>
            <person name="Smith D.R."/>
            <person name="Bergman C.M."/>
            <person name="Oliver B."/>
            <person name="Markow T.A."/>
            <person name="Kaufman T.C."/>
            <person name="Kellis M."/>
            <person name="Gelbart W."/>
            <person name="Iyer V.N."/>
            <person name="Pollard D.A."/>
            <person name="Sackton T.B."/>
            <person name="Larracuente A.M."/>
            <person name="Singh N.D."/>
            <person name="Abad J.P."/>
            <person name="Abt D.N."/>
            <person name="Adryan B."/>
            <person name="Aguade M."/>
            <person name="Akashi H."/>
            <person name="Anderson W.W."/>
            <person name="Aquadro C.F."/>
            <person name="Ardell D.H."/>
            <person name="Arguello R."/>
            <person name="Artieri C.G."/>
            <person name="Barbash D.A."/>
            <person name="Barker D."/>
            <person name="Barsanti P."/>
            <person name="Batterham P."/>
            <person name="Batzoglou S."/>
            <person name="Begun D."/>
            <person name="Bhutkar A."/>
            <person name="Blanco E."/>
            <person name="Bosak S.A."/>
            <person name="Bradley R.K."/>
            <person name="Brand A.D."/>
            <person name="Brent M.R."/>
            <person name="Brooks A.N."/>
            <person name="Brown R.H."/>
            <person name="Butlin R.K."/>
            <person name="Caggese C."/>
            <person name="Calvi B.R."/>
            <person name="Bernardo de Carvalho A."/>
            <person name="Caspi A."/>
            <person name="Castrezana S."/>
            <person name="Celniker S.E."/>
            <person name="Chang J.L."/>
            <person name="Chapple C."/>
            <person name="Chatterji S."/>
            <person name="Chinwalla A."/>
            <person name="Civetta A."/>
            <person name="Clifton S.W."/>
            <person name="Comeron J.M."/>
            <person name="Costello J.C."/>
            <person name="Coyne J.A."/>
            <person name="Daub J."/>
            <person name="David R.G."/>
            <person name="Delcher A.L."/>
            <person name="Delehaunty K."/>
            <person name="Do C.B."/>
            <person name="Ebling H."/>
            <person name="Edwards K."/>
            <person name="Eickbush T."/>
            <person name="Evans J.D."/>
            <person name="Filipski A."/>
            <person name="Findeiss S."/>
            <person name="Freyhult E."/>
            <person name="Fulton L."/>
            <person name="Fulton R."/>
            <person name="Garcia A.C."/>
            <person name="Gardiner A."/>
            <person name="Garfield D.A."/>
            <person name="Garvin B.E."/>
            <person name="Gibson G."/>
            <person name="Gilbert D."/>
            <person name="Gnerre S."/>
            <person name="Godfrey J."/>
            <person name="Good R."/>
            <person name="Gotea V."/>
            <person name="Gravely B."/>
            <person name="Greenberg A.J."/>
            <person name="Griffiths-Jones S."/>
            <person name="Gross S."/>
            <person name="Guigo R."/>
            <person name="Gustafson E.A."/>
            <person name="Haerty W."/>
            <person name="Hahn M.W."/>
            <person name="Halligan D.L."/>
            <person name="Halpern A.L."/>
            <person name="Halter G.M."/>
            <person name="Han M.V."/>
            <person name="Heger A."/>
            <person name="Hillier L."/>
            <person name="Hinrichs A.S."/>
            <person name="Holmes I."/>
            <person name="Hoskins R.A."/>
            <person name="Hubisz M.J."/>
            <person name="Hultmark D."/>
            <person name="Huntley M.A."/>
            <person name="Jaffe D.B."/>
            <person name="Jagadeeshan S."/>
            <person name="Jeck W.R."/>
            <person name="Johnson J."/>
            <person name="Jones C.D."/>
            <person name="Jordan W.C."/>
            <person name="Karpen G.H."/>
            <person name="Kataoka E."/>
            <person name="Keightley P.D."/>
            <person name="Kheradpour P."/>
            <person name="Kirkness E.F."/>
            <person name="Koerich L.B."/>
            <person name="Kristiansen K."/>
            <person name="Kudrna D."/>
            <person name="Kulathinal R.J."/>
            <person name="Kumar S."/>
            <person name="Kwok R."/>
            <person name="Lander E."/>
            <person name="Langley C.H."/>
            <person name="Lapoint R."/>
            <person name="Lazzaro B.P."/>
            <person name="Lee S.J."/>
            <person name="Levesque L."/>
            <person name="Li R."/>
            <person name="Lin C.F."/>
            <person name="Lin M.F."/>
            <person name="Lindblad-Toh K."/>
            <person name="Llopart A."/>
            <person name="Long M."/>
            <person name="Low L."/>
            <person name="Lozovsky E."/>
            <person name="Lu J."/>
            <person name="Luo M."/>
            <person name="Machado C.A."/>
            <person name="Makalowski W."/>
            <person name="Marzo M."/>
            <person name="Matsuda M."/>
            <person name="Matzkin L."/>
            <person name="McAllister B."/>
            <person name="McBride C.S."/>
            <person name="McKernan B."/>
            <person name="McKernan K."/>
            <person name="Mendez-Lago M."/>
            <person name="Minx P."/>
            <person name="Mollenhauer M.U."/>
            <person name="Montooth K."/>
            <person name="Mount S.M."/>
            <person name="Mu X."/>
            <person name="Myers E."/>
            <person name="Negre B."/>
            <person name="Newfeld S."/>
            <person name="Nielsen R."/>
            <person name="Noor M.A."/>
            <person name="O'Grady P."/>
            <person name="Pachter L."/>
            <person name="Papaceit M."/>
            <person name="Parisi M.J."/>
            <person name="Parisi M."/>
            <person name="Parts L."/>
            <person name="Pedersen J.S."/>
            <person name="Pesole G."/>
            <person name="Phillippy A.M."/>
            <person name="Ponting C.P."/>
            <person name="Pop M."/>
            <person name="Porcelli D."/>
            <person name="Powell J.R."/>
            <person name="Prohaska S."/>
            <person name="Pruitt K."/>
            <person name="Puig M."/>
            <person name="Quesneville H."/>
            <person name="Ram K.R."/>
            <person name="Rand D."/>
            <person name="Rasmussen M.D."/>
            <person name="Reed L.K."/>
            <person name="Reenan R."/>
            <person name="Reily A."/>
            <person name="Remington K.A."/>
            <person name="Rieger T.T."/>
            <person name="Ritchie M.G."/>
            <person name="Robin C."/>
            <person name="Rogers Y.H."/>
            <person name="Rohde C."/>
            <person name="Rozas J."/>
            <person name="Rubenfield M.J."/>
            <person name="Ruiz A."/>
            <person name="Russo S."/>
            <person name="Salzberg S.L."/>
            <person name="Sanchez-Gracia A."/>
            <person name="Saranga D.J."/>
            <person name="Sato H."/>
            <person name="Schaeffer S.W."/>
            <person name="Schatz M.C."/>
            <person name="Schlenke T."/>
            <person name="Schwartz R."/>
            <person name="Segarra C."/>
            <person name="Singh R.S."/>
            <person name="Sirot L."/>
            <person name="Sirota M."/>
            <person name="Sisneros N.B."/>
            <person name="Smith C.D."/>
            <person name="Smith T.F."/>
            <person name="Spieth J."/>
            <person name="Stage D.E."/>
            <person name="Stark A."/>
            <person name="Stephan W."/>
            <person name="Strausberg R.L."/>
            <person name="Strempel S."/>
            <person name="Sturgill D."/>
            <person name="Sutton G."/>
            <person name="Sutton G.G."/>
            <person name="Tao W."/>
            <person name="Teichmann S."/>
            <person name="Tobari Y.N."/>
            <person name="Tomimura Y."/>
            <person name="Tsolas J.M."/>
            <person name="Valente V.L."/>
            <person name="Venter E."/>
            <person name="Venter J.C."/>
            <person name="Vicario S."/>
            <person name="Vieira F.G."/>
            <person name="Vilella A.J."/>
            <person name="Villasante A."/>
            <person name="Walenz B."/>
            <person name="Wang J."/>
            <person name="Wasserman M."/>
            <person name="Watts T."/>
            <person name="Wilson D."/>
            <person name="Wilson R.K."/>
            <person name="Wing R.A."/>
            <person name="Wolfner M.F."/>
            <person name="Wong A."/>
            <person name="Wong G.K."/>
            <person name="Wu C.I."/>
            <person name="Wu G."/>
            <person name="Yamamoto D."/>
            <person name="Yang H.P."/>
            <person name="Yang S.P."/>
            <person name="Yorke J.A."/>
            <person name="Yoshida K."/>
            <person name="Zdobnov E."/>
            <person name="Zhang P."/>
            <person name="Zhang Y."/>
            <person name="Zimin A.V."/>
            <person name="Baldwin J."/>
            <person name="Abdouelleil A."/>
            <person name="Abdulkadir J."/>
            <person name="Abebe A."/>
            <person name="Abera B."/>
            <person name="Abreu J."/>
            <person name="Acer S.C."/>
            <person name="Aftuck L."/>
            <person name="Alexander A."/>
            <person name="An P."/>
            <person name="Anderson E."/>
            <person name="Anderson S."/>
            <person name="Arachi H."/>
            <person name="Azer M."/>
            <person name="Bachantsang P."/>
            <person name="Barry A."/>
            <person name="Bayul T."/>
            <person name="Berlin A."/>
            <person name="Bessette D."/>
            <person name="Bloom T."/>
            <person name="Blye J."/>
            <person name="Boguslavskiy L."/>
            <person name="Bonnet C."/>
            <person name="Boukhgalter B."/>
            <person name="Bourzgui I."/>
            <person name="Brown A."/>
            <person name="Cahill P."/>
            <person name="Channer S."/>
            <person name="Cheshatsang Y."/>
            <person name="Chuda L."/>
            <person name="Citroen M."/>
            <person name="Collymore A."/>
            <person name="Cooke P."/>
            <person name="Costello M."/>
            <person name="D'Aco K."/>
            <person name="Daza R."/>
            <person name="De Haan G."/>
            <person name="DeGray S."/>
            <person name="DeMaso C."/>
            <person name="Dhargay N."/>
            <person name="Dooley K."/>
            <person name="Dooley E."/>
            <person name="Doricent M."/>
            <person name="Dorje P."/>
            <person name="Dorjee K."/>
            <person name="Dupes A."/>
            <person name="Elong R."/>
            <person name="Falk J."/>
            <person name="Farina A."/>
            <person name="Faro S."/>
            <person name="Ferguson D."/>
            <person name="Fisher S."/>
            <person name="Foley C.D."/>
            <person name="Franke A."/>
            <person name="Friedrich D."/>
            <person name="Gadbois L."/>
            <person name="Gearin G."/>
            <person name="Gearin C.R."/>
            <person name="Giannoukos G."/>
            <person name="Goode T."/>
            <person name="Graham J."/>
            <person name="Grandbois E."/>
            <person name="Grewal S."/>
            <person name="Gyaltsen K."/>
            <person name="Hafez N."/>
            <person name="Hagos B."/>
            <person name="Hall J."/>
            <person name="Henson C."/>
            <person name="Hollinger A."/>
            <person name="Honan T."/>
            <person name="Huard M.D."/>
            <person name="Hughes L."/>
            <person name="Hurhula B."/>
            <person name="Husby M.E."/>
            <person name="Kamat A."/>
            <person name="Kanga B."/>
            <person name="Kashin S."/>
            <person name="Khazanovich D."/>
            <person name="Kisner P."/>
            <person name="Lance K."/>
            <person name="Lara M."/>
            <person name="Lee W."/>
            <person name="Lennon N."/>
            <person name="Letendre F."/>
            <person name="LeVine R."/>
            <person name="Lipovsky A."/>
            <person name="Liu X."/>
            <person name="Liu J."/>
            <person name="Liu S."/>
            <person name="Lokyitsang T."/>
            <person name="Lokyitsang Y."/>
            <person name="Lubonja R."/>
            <person name="Lui A."/>
            <person name="MacDonald P."/>
            <person name="Magnisalis V."/>
            <person name="Maru K."/>
            <person name="Matthews C."/>
            <person name="McCusker W."/>
            <person name="McDonough S."/>
            <person name="Mehta T."/>
            <person name="Meldrim J."/>
            <person name="Meneus L."/>
            <person name="Mihai O."/>
            <person name="Mihalev A."/>
            <person name="Mihova T."/>
            <person name="Mittelman R."/>
            <person name="Mlenga V."/>
            <person name="Montmayeur A."/>
            <person name="Mulrain L."/>
            <person name="Navidi A."/>
            <person name="Naylor J."/>
            <person name="Negash T."/>
            <person name="Nguyen T."/>
            <person name="Nguyen N."/>
            <person name="Nicol R."/>
            <person name="Norbu C."/>
            <person name="Norbu N."/>
            <person name="Novod N."/>
            <person name="O'Neill B."/>
            <person name="Osman S."/>
            <person name="Markiewicz E."/>
            <person name="Oyono O.L."/>
            <person name="Patti C."/>
            <person name="Phunkhang P."/>
            <person name="Pierre F."/>
            <person name="Priest M."/>
            <person name="Raghuraman S."/>
            <person name="Rege F."/>
            <person name="Reyes R."/>
            <person name="Rise C."/>
            <person name="Rogov P."/>
            <person name="Ross K."/>
            <person name="Ryan E."/>
            <person name="Settipalli S."/>
            <person name="Shea T."/>
            <person name="Sherpa N."/>
            <person name="Shi L."/>
            <person name="Shih D."/>
            <person name="Sparrow T."/>
            <person name="Spaulding J."/>
            <person name="Stalker J."/>
            <person name="Stange-Thomann N."/>
            <person name="Stavropoulos S."/>
            <person name="Stone C."/>
            <person name="Strader C."/>
            <person name="Tesfaye S."/>
            <person name="Thomson T."/>
            <person name="Thoulutsang Y."/>
            <person name="Thoulutsang D."/>
            <person name="Topham K."/>
            <person name="Topping I."/>
            <person name="Tsamla T."/>
            <person name="Vassiliev H."/>
            <person name="Vo A."/>
            <person name="Wangchuk T."/>
            <person name="Wangdi T."/>
            <person name="Weiand M."/>
            <person name="Wilkinson J."/>
            <person name="Wilson A."/>
            <person name="Yadav S."/>
            <person name="Young G."/>
            <person name="Yu Q."/>
            <person name="Zembek L."/>
            <person name="Zhong D."/>
            <person name="Zimmer A."/>
            <person name="Zwirko Z."/>
            <person name="Jaffe D.B."/>
            <person name="Alvarez P."/>
            <person name="Brockman W."/>
            <person name="Butler J."/>
            <person name="Chin C."/>
            <person name="Gnerre S."/>
            <person name="Grabherr M."/>
            <person name="Kleber M."/>
            <person name="Mauceli E."/>
            <person name="MacCallum I."/>
        </authorList>
    </citation>
    <scope>NUCLEOTIDE SEQUENCE [LARGE SCALE GENOMIC DNA]</scope>
    <source>
        <strain evidence="5">Tucson 14030-0811.24</strain>
    </source>
</reference>
<dbReference type="InterPro" id="IPR016187">
    <property type="entry name" value="CTDL_fold"/>
</dbReference>
<dbReference type="eggNOG" id="KOG4297">
    <property type="taxonomic scope" value="Eukaryota"/>
</dbReference>
<dbReference type="SMR" id="B4MS80"/>
<feature type="compositionally biased region" description="Low complexity" evidence="1">
    <location>
        <begin position="292"/>
        <end position="305"/>
    </location>
</feature>
<keyword evidence="2" id="KW-0732">Signal</keyword>
<feature type="domain" description="C-type lectin" evidence="3">
    <location>
        <begin position="43"/>
        <end position="165"/>
    </location>
</feature>
<feature type="compositionally biased region" description="Basic and acidic residues" evidence="1">
    <location>
        <begin position="306"/>
        <end position="317"/>
    </location>
</feature>
<dbReference type="Pfam" id="PF00059">
    <property type="entry name" value="Lectin_C"/>
    <property type="match status" value="1"/>
</dbReference>
<dbReference type="SUPFAM" id="SSF56436">
    <property type="entry name" value="C-type lectin-like"/>
    <property type="match status" value="1"/>
</dbReference>
<dbReference type="KEGG" id="dwi:6640774"/>
<dbReference type="GO" id="GO:0008104">
    <property type="term" value="P:intracellular protein localization"/>
    <property type="evidence" value="ECO:0007669"/>
    <property type="project" value="EnsemblMetazoa"/>
</dbReference>
<dbReference type="EMBL" id="CH963850">
    <property type="protein sequence ID" value="EDW74969.2"/>
    <property type="molecule type" value="Genomic_DNA"/>
</dbReference>
<name>B4MS80_DROWI</name>
<feature type="compositionally biased region" description="Low complexity" evidence="1">
    <location>
        <begin position="318"/>
        <end position="351"/>
    </location>
</feature>
<dbReference type="OrthoDB" id="441660at2759"/>
<protein>
    <recommendedName>
        <fullName evidence="3">C-type lectin domain-containing protein</fullName>
    </recommendedName>
</protein>
<dbReference type="GO" id="GO:0046008">
    <property type="term" value="P:regulation of female receptivity, post-mating"/>
    <property type="evidence" value="ECO:0007669"/>
    <property type="project" value="EnsemblMetazoa"/>
</dbReference>
<sequence length="351" mass="38022">MKILEIVILSLILAHTERVLGQKRAKGKVNLEGPCGKRYLRKINNKCYYFSMKKINWFGAQNNCLRKGLNLADLATPGDYNGVLYWLRKRGNMEDFWFGGNDLHSEGQFTYISNGRMIEYMGGTEGGIESTHRSNLDDCLEVRLRENNTIVTDDNCQEKQYFICEKNAIECATPTSTSEAETKHSHEHLHHFHHDAAKREAAGTDKESVESDSRPADNTNSTEVGTSQENSDEASTNQPENENEGKTDQFGESPESEETTADEAQLSEDGGETEATQEPNGETSEATKPSEGEATTAAAEASKPAEGGETKPAEDAAKTTAEAAEATTAAPAADAPAAEAPAAEAPAAEAP</sequence>
<evidence type="ECO:0000256" key="1">
    <source>
        <dbReference type="SAM" id="MobiDB-lite"/>
    </source>
</evidence>
<dbReference type="GO" id="GO:0009986">
    <property type="term" value="C:cell surface"/>
    <property type="evidence" value="ECO:0007669"/>
    <property type="project" value="EnsemblMetazoa"/>
</dbReference>
<proteinExistence type="predicted"/>
<organism evidence="4 5">
    <name type="scientific">Drosophila willistoni</name>
    <name type="common">Fruit fly</name>
    <dbReference type="NCBI Taxonomy" id="7260"/>
    <lineage>
        <taxon>Eukaryota</taxon>
        <taxon>Metazoa</taxon>
        <taxon>Ecdysozoa</taxon>
        <taxon>Arthropoda</taxon>
        <taxon>Hexapoda</taxon>
        <taxon>Insecta</taxon>
        <taxon>Pterygota</taxon>
        <taxon>Neoptera</taxon>
        <taxon>Endopterygota</taxon>
        <taxon>Diptera</taxon>
        <taxon>Brachycera</taxon>
        <taxon>Muscomorpha</taxon>
        <taxon>Ephydroidea</taxon>
        <taxon>Drosophilidae</taxon>
        <taxon>Drosophila</taxon>
        <taxon>Sophophora</taxon>
    </lineage>
</organism>
<dbReference type="CDD" id="cd00037">
    <property type="entry name" value="CLECT"/>
    <property type="match status" value="1"/>
</dbReference>
<evidence type="ECO:0000256" key="2">
    <source>
        <dbReference type="SAM" id="SignalP"/>
    </source>
</evidence>
<accession>B4MS80</accession>
<feature type="compositionally biased region" description="Acidic residues" evidence="1">
    <location>
        <begin position="254"/>
        <end position="272"/>
    </location>
</feature>
<dbReference type="FunCoup" id="B4MS80">
    <property type="interactions" value="9"/>
</dbReference>
<gene>
    <name evidence="4" type="primary">Dwil\GK15959</name>
    <name evidence="4" type="ORF">Dwil_GK15959</name>
</gene>
<feature type="signal peptide" evidence="2">
    <location>
        <begin position="1"/>
        <end position="21"/>
    </location>
</feature>
<feature type="compositionally biased region" description="Basic and acidic residues" evidence="1">
    <location>
        <begin position="194"/>
        <end position="215"/>
    </location>
</feature>
<dbReference type="SMART" id="SM00034">
    <property type="entry name" value="CLECT"/>
    <property type="match status" value="1"/>
</dbReference>
<feature type="compositionally biased region" description="Polar residues" evidence="1">
    <location>
        <begin position="274"/>
        <end position="287"/>
    </location>
</feature>